<evidence type="ECO:0000259" key="5">
    <source>
        <dbReference type="PROSITE" id="PS50089"/>
    </source>
</evidence>
<keyword evidence="1" id="KW-0479">Metal-binding</keyword>
<keyword evidence="3" id="KW-1133">Transmembrane helix</keyword>
<dbReference type="GO" id="GO:0006511">
    <property type="term" value="P:ubiquitin-dependent protein catabolic process"/>
    <property type="evidence" value="ECO:0007669"/>
    <property type="project" value="TreeGrafter"/>
</dbReference>
<dbReference type="PANTHER" id="PTHR22765:SF416">
    <property type="entry name" value="E3 UBIQUITIN-PROTEIN LIGASE GODZILLA"/>
    <property type="match status" value="1"/>
</dbReference>
<feature type="region of interest" description="Disordered" evidence="2">
    <location>
        <begin position="302"/>
        <end position="321"/>
    </location>
</feature>
<evidence type="ECO:0000256" key="2">
    <source>
        <dbReference type="SAM" id="MobiDB-lite"/>
    </source>
</evidence>
<dbReference type="AlphaFoldDB" id="A0AA39XTD3"/>
<keyword evidence="1" id="KW-0862">Zinc</keyword>
<sequence>MASLPPLLYLLTVAAVGLLAPAAAQDVTISWLDEVPDYQKNTVMRLQLTAPSGEAASLKYPVYPLTKGLGLNGTQVERNAVKISGNLVLAEPEYFDVLNKSETIAYVSCDGTDANQNLNRVMDMRDTISAILLYSLRGNYCDLQGPDDLRFKSIFSMSNVQDSSDTLNTTRASEGIVQATIAGNWTMERQEDSDGQSGSNSAVAMSILYSITGLITLLFLVIIATGAIRAHRYPERYGPRSGYGGRPRQSRAKGIARAVLETLPIVKFGDPTQPKKLDPAFELEHQRSHSSPDSLTRARLSAIPEEPRTPKNPQKDAASKPATIPEATAMTAAVQVPNTSTHVCNGNGNGPHDEHLGCSICTEDFLVGEDVRVLPCDHKFHPACIDPWLINVSGTCPLCRLDLRPEGEKGTTDGPDDPSQLAPPLATEWNDPEGSSTAGRERRRSSRLLDFHRLRQASVEERIEILRRHRSQQQPPADGDPEERGRRARLADRLRAFRIRTRTQSPGQSTEGAPHPRAPST</sequence>
<keyword evidence="1" id="KW-0863">Zinc-finger</keyword>
<dbReference type="Proteomes" id="UP001174936">
    <property type="component" value="Unassembled WGS sequence"/>
</dbReference>
<feature type="region of interest" description="Disordered" evidence="2">
    <location>
        <begin position="407"/>
        <end position="444"/>
    </location>
</feature>
<evidence type="ECO:0000313" key="7">
    <source>
        <dbReference type="Proteomes" id="UP001174936"/>
    </source>
</evidence>
<dbReference type="GO" id="GO:0061630">
    <property type="term" value="F:ubiquitin protein ligase activity"/>
    <property type="evidence" value="ECO:0007669"/>
    <property type="project" value="TreeGrafter"/>
</dbReference>
<keyword evidence="7" id="KW-1185">Reference proteome</keyword>
<dbReference type="GO" id="GO:0005737">
    <property type="term" value="C:cytoplasm"/>
    <property type="evidence" value="ECO:0007669"/>
    <property type="project" value="TreeGrafter"/>
</dbReference>
<protein>
    <recommendedName>
        <fullName evidence="5">RING-type domain-containing protein</fullName>
    </recommendedName>
</protein>
<dbReference type="InterPro" id="IPR051826">
    <property type="entry name" value="E3_ubiquitin-ligase_domain"/>
</dbReference>
<keyword evidence="4" id="KW-0732">Signal</keyword>
<dbReference type="SUPFAM" id="SSF57850">
    <property type="entry name" value="RING/U-box"/>
    <property type="match status" value="1"/>
</dbReference>
<accession>A0AA39XTD3</accession>
<name>A0AA39XTD3_9PEZI</name>
<dbReference type="InterPro" id="IPR013083">
    <property type="entry name" value="Znf_RING/FYVE/PHD"/>
</dbReference>
<dbReference type="Pfam" id="PF13639">
    <property type="entry name" value="zf-RING_2"/>
    <property type="match status" value="1"/>
</dbReference>
<dbReference type="GO" id="GO:0008270">
    <property type="term" value="F:zinc ion binding"/>
    <property type="evidence" value="ECO:0007669"/>
    <property type="project" value="UniProtKB-KW"/>
</dbReference>
<feature type="signal peptide" evidence="4">
    <location>
        <begin position="1"/>
        <end position="24"/>
    </location>
</feature>
<feature type="compositionally biased region" description="Polar residues" evidence="2">
    <location>
        <begin position="502"/>
        <end position="511"/>
    </location>
</feature>
<feature type="chain" id="PRO_5041434766" description="RING-type domain-containing protein" evidence="4">
    <location>
        <begin position="25"/>
        <end position="521"/>
    </location>
</feature>
<dbReference type="PROSITE" id="PS50089">
    <property type="entry name" value="ZF_RING_2"/>
    <property type="match status" value="1"/>
</dbReference>
<dbReference type="SMART" id="SM00184">
    <property type="entry name" value="RING"/>
    <property type="match status" value="1"/>
</dbReference>
<keyword evidence="3" id="KW-0472">Membrane</keyword>
<proteinExistence type="predicted"/>
<keyword evidence="3" id="KW-0812">Transmembrane</keyword>
<dbReference type="CDD" id="cd16454">
    <property type="entry name" value="RING-H2_PA-TM-RING"/>
    <property type="match status" value="1"/>
</dbReference>
<gene>
    <name evidence="6" type="ORF">B0T16DRAFT_463002</name>
</gene>
<comment type="caution">
    <text evidence="6">The sequence shown here is derived from an EMBL/GenBank/DDBJ whole genome shotgun (WGS) entry which is preliminary data.</text>
</comment>
<dbReference type="PANTHER" id="PTHR22765">
    <property type="entry name" value="RING FINGER AND PROTEASE ASSOCIATED DOMAIN-CONTAINING"/>
    <property type="match status" value="1"/>
</dbReference>
<feature type="compositionally biased region" description="Basic and acidic residues" evidence="2">
    <location>
        <begin position="305"/>
        <end position="318"/>
    </location>
</feature>
<evidence type="ECO:0000313" key="6">
    <source>
        <dbReference type="EMBL" id="KAK0639311.1"/>
    </source>
</evidence>
<organism evidence="6 7">
    <name type="scientific">Cercophora newfieldiana</name>
    <dbReference type="NCBI Taxonomy" id="92897"/>
    <lineage>
        <taxon>Eukaryota</taxon>
        <taxon>Fungi</taxon>
        <taxon>Dikarya</taxon>
        <taxon>Ascomycota</taxon>
        <taxon>Pezizomycotina</taxon>
        <taxon>Sordariomycetes</taxon>
        <taxon>Sordariomycetidae</taxon>
        <taxon>Sordariales</taxon>
        <taxon>Lasiosphaeriaceae</taxon>
        <taxon>Cercophora</taxon>
    </lineage>
</organism>
<feature type="transmembrane region" description="Helical" evidence="3">
    <location>
        <begin position="207"/>
        <end position="228"/>
    </location>
</feature>
<evidence type="ECO:0000256" key="4">
    <source>
        <dbReference type="SAM" id="SignalP"/>
    </source>
</evidence>
<feature type="compositionally biased region" description="Basic and acidic residues" evidence="2">
    <location>
        <begin position="482"/>
        <end position="495"/>
    </location>
</feature>
<evidence type="ECO:0000256" key="1">
    <source>
        <dbReference type="PROSITE-ProRule" id="PRU00175"/>
    </source>
</evidence>
<feature type="region of interest" description="Disordered" evidence="2">
    <location>
        <begin position="466"/>
        <end position="521"/>
    </location>
</feature>
<feature type="domain" description="RING-type" evidence="5">
    <location>
        <begin position="358"/>
        <end position="400"/>
    </location>
</feature>
<evidence type="ECO:0000256" key="3">
    <source>
        <dbReference type="SAM" id="Phobius"/>
    </source>
</evidence>
<reference evidence="6" key="1">
    <citation type="submission" date="2023-06" db="EMBL/GenBank/DDBJ databases">
        <title>Genome-scale phylogeny and comparative genomics of the fungal order Sordariales.</title>
        <authorList>
            <consortium name="Lawrence Berkeley National Laboratory"/>
            <person name="Hensen N."/>
            <person name="Bonometti L."/>
            <person name="Westerberg I."/>
            <person name="Brannstrom I.O."/>
            <person name="Guillou S."/>
            <person name="Cros-Aarteil S."/>
            <person name="Calhoun S."/>
            <person name="Haridas S."/>
            <person name="Kuo A."/>
            <person name="Mondo S."/>
            <person name="Pangilinan J."/>
            <person name="Riley R."/>
            <person name="Labutti K."/>
            <person name="Andreopoulos B."/>
            <person name="Lipzen A."/>
            <person name="Chen C."/>
            <person name="Yanf M."/>
            <person name="Daum C."/>
            <person name="Ng V."/>
            <person name="Clum A."/>
            <person name="Steindorff A."/>
            <person name="Ohm R."/>
            <person name="Martin F."/>
            <person name="Silar P."/>
            <person name="Natvig D."/>
            <person name="Lalanne C."/>
            <person name="Gautier V."/>
            <person name="Ament-Velasquez S.L."/>
            <person name="Kruys A."/>
            <person name="Hutchinson M.I."/>
            <person name="Powell A.J."/>
            <person name="Barry K."/>
            <person name="Miller A.N."/>
            <person name="Grigoriev I.V."/>
            <person name="Debuchy R."/>
            <person name="Gladieux P."/>
            <person name="Thoren M.H."/>
            <person name="Johannesson H."/>
        </authorList>
    </citation>
    <scope>NUCLEOTIDE SEQUENCE</scope>
    <source>
        <strain evidence="6">SMH2532-1</strain>
    </source>
</reference>
<dbReference type="InterPro" id="IPR001841">
    <property type="entry name" value="Znf_RING"/>
</dbReference>
<dbReference type="Gene3D" id="3.30.40.10">
    <property type="entry name" value="Zinc/RING finger domain, C3HC4 (zinc finger)"/>
    <property type="match status" value="1"/>
</dbReference>
<dbReference type="EMBL" id="JAULSV010000007">
    <property type="protein sequence ID" value="KAK0639311.1"/>
    <property type="molecule type" value="Genomic_DNA"/>
</dbReference>